<evidence type="ECO:0000256" key="6">
    <source>
        <dbReference type="PIRSR" id="PIRSR600101-2"/>
    </source>
</evidence>
<keyword evidence="7" id="KW-0317">Glutathione biosynthesis</keyword>
<feature type="chain" id="PRO_5012594420" description="Glutathione hydrolase proenzyme" evidence="8">
    <location>
        <begin position="19"/>
        <end position="567"/>
    </location>
</feature>
<dbReference type="PANTHER" id="PTHR43199">
    <property type="entry name" value="GLUTATHIONE HYDROLASE"/>
    <property type="match status" value="1"/>
</dbReference>
<evidence type="ECO:0000256" key="7">
    <source>
        <dbReference type="RuleBase" id="RU368036"/>
    </source>
</evidence>
<evidence type="ECO:0000256" key="1">
    <source>
        <dbReference type="ARBA" id="ARBA00001049"/>
    </source>
</evidence>
<evidence type="ECO:0000256" key="3">
    <source>
        <dbReference type="ARBA" id="ARBA00023315"/>
    </source>
</evidence>
<dbReference type="Gene3D" id="3.60.20.40">
    <property type="match status" value="1"/>
</dbReference>
<dbReference type="EC" id="3.4.19.13" evidence="7"/>
<evidence type="ECO:0000256" key="5">
    <source>
        <dbReference type="PIRSR" id="PIRSR600101-1"/>
    </source>
</evidence>
<comment type="PTM">
    <text evidence="7">Cleaved by autocatalysis into a large and a small subunit.</text>
</comment>
<dbReference type="InterPro" id="IPR029055">
    <property type="entry name" value="Ntn_hydrolases_N"/>
</dbReference>
<comment type="pathway">
    <text evidence="7">Sulfur metabolism; glutathione metabolism.</text>
</comment>
<accession>A0A1T2CVG7</accession>
<name>A0A1T2CVG7_SOVGS</name>
<protein>
    <recommendedName>
        <fullName evidence="7">Glutathione hydrolase proenzyme</fullName>
        <ecNumber evidence="7">2.3.2.2</ecNumber>
        <ecNumber evidence="7">3.4.19.13</ecNumber>
    </recommendedName>
    <component>
        <recommendedName>
            <fullName evidence="7">Glutathione hydrolase large chain</fullName>
        </recommendedName>
    </component>
    <component>
        <recommendedName>
            <fullName evidence="7">Glutathione hydrolase small chain</fullName>
        </recommendedName>
    </component>
</protein>
<evidence type="ECO:0000256" key="2">
    <source>
        <dbReference type="ARBA" id="ARBA00001089"/>
    </source>
</evidence>
<evidence type="ECO:0000256" key="8">
    <source>
        <dbReference type="SAM" id="SignalP"/>
    </source>
</evidence>
<comment type="similarity">
    <text evidence="7">Belongs to the gamma-glutamyltransferase family.</text>
</comment>
<keyword evidence="7" id="KW-0378">Hydrolase</keyword>
<comment type="catalytic activity">
    <reaction evidence="2 7">
        <text>glutathione + H2O = L-cysteinylglycine + L-glutamate</text>
        <dbReference type="Rhea" id="RHEA:28807"/>
        <dbReference type="ChEBI" id="CHEBI:15377"/>
        <dbReference type="ChEBI" id="CHEBI:29985"/>
        <dbReference type="ChEBI" id="CHEBI:57925"/>
        <dbReference type="ChEBI" id="CHEBI:61694"/>
        <dbReference type="EC" id="3.4.19.13"/>
    </reaction>
</comment>
<feature type="binding site" evidence="6">
    <location>
        <position position="413"/>
    </location>
    <ligand>
        <name>L-glutamate</name>
        <dbReference type="ChEBI" id="CHEBI:29985"/>
    </ligand>
</feature>
<feature type="binding site" evidence="6">
    <location>
        <position position="463"/>
    </location>
    <ligand>
        <name>L-glutamate</name>
        <dbReference type="ChEBI" id="CHEBI:29985"/>
    </ligand>
</feature>
<comment type="catalytic activity">
    <reaction evidence="4 7">
        <text>an N-terminal (5-L-glutamyl)-[peptide] + an alpha-amino acid = 5-L-glutamyl amino acid + an N-terminal L-alpha-aminoacyl-[peptide]</text>
        <dbReference type="Rhea" id="RHEA:23904"/>
        <dbReference type="Rhea" id="RHEA-COMP:9780"/>
        <dbReference type="Rhea" id="RHEA-COMP:9795"/>
        <dbReference type="ChEBI" id="CHEBI:77644"/>
        <dbReference type="ChEBI" id="CHEBI:78597"/>
        <dbReference type="ChEBI" id="CHEBI:78599"/>
        <dbReference type="ChEBI" id="CHEBI:78608"/>
        <dbReference type="EC" id="2.3.2.2"/>
    </reaction>
</comment>
<dbReference type="EC" id="2.3.2.2" evidence="7"/>
<dbReference type="UniPathway" id="UPA00204"/>
<feature type="active site" description="Nucleophile" evidence="5">
    <location>
        <position position="371"/>
    </location>
</feature>
<dbReference type="InterPro" id="IPR043137">
    <property type="entry name" value="GGT_ssub_C"/>
</dbReference>
<comment type="caution">
    <text evidence="9">The sequence shown here is derived from an EMBL/GenBank/DDBJ whole genome shotgun (WGS) entry which is preliminary data.</text>
</comment>
<dbReference type="GO" id="GO:0036374">
    <property type="term" value="F:glutathione hydrolase activity"/>
    <property type="evidence" value="ECO:0007669"/>
    <property type="project" value="UniProtKB-UniRule"/>
</dbReference>
<comment type="subunit">
    <text evidence="7">This enzyme consists of two polypeptide chains, which are synthesized in precursor form from a single polypeptide.</text>
</comment>
<keyword evidence="7 9" id="KW-0808">Transferase</keyword>
<feature type="binding site" evidence="6">
    <location>
        <position position="97"/>
    </location>
    <ligand>
        <name>L-glutamate</name>
        <dbReference type="ChEBI" id="CHEBI:29985"/>
    </ligand>
</feature>
<feature type="binding site" evidence="6">
    <location>
        <begin position="389"/>
        <end position="391"/>
    </location>
    <ligand>
        <name>L-glutamate</name>
        <dbReference type="ChEBI" id="CHEBI:29985"/>
    </ligand>
</feature>
<keyword evidence="8" id="KW-0732">Signal</keyword>
<dbReference type="PRINTS" id="PR01210">
    <property type="entry name" value="GGTRANSPTASE"/>
</dbReference>
<dbReference type="InterPro" id="IPR000101">
    <property type="entry name" value="GGT_peptidase"/>
</dbReference>
<keyword evidence="3 7" id="KW-0012">Acyltransferase</keyword>
<dbReference type="GO" id="GO:0103068">
    <property type="term" value="F:leukotriene C4 gamma-glutamyl transferase activity"/>
    <property type="evidence" value="ECO:0007669"/>
    <property type="project" value="UniProtKB-EC"/>
</dbReference>
<dbReference type="EMBL" id="MPNX01000002">
    <property type="protein sequence ID" value="OOY35996.1"/>
    <property type="molecule type" value="Genomic_DNA"/>
</dbReference>
<organism evidence="9 10">
    <name type="scientific">Solemya velum gill symbiont</name>
    <dbReference type="NCBI Taxonomy" id="2340"/>
    <lineage>
        <taxon>Bacteria</taxon>
        <taxon>Pseudomonadati</taxon>
        <taxon>Pseudomonadota</taxon>
        <taxon>Gammaproteobacteria</taxon>
        <taxon>sulfur-oxidizing symbionts</taxon>
    </lineage>
</organism>
<feature type="binding site" evidence="6">
    <location>
        <begin position="442"/>
        <end position="443"/>
    </location>
    <ligand>
        <name>L-glutamate</name>
        <dbReference type="ChEBI" id="CHEBI:29985"/>
    </ligand>
</feature>
<dbReference type="AlphaFoldDB" id="A0A1T2CVG7"/>
<evidence type="ECO:0000256" key="4">
    <source>
        <dbReference type="ARBA" id="ARBA00047417"/>
    </source>
</evidence>
<proteinExistence type="inferred from homology"/>
<gene>
    <name evidence="9" type="ORF">BOV88_02880</name>
</gene>
<reference evidence="9 10" key="1">
    <citation type="submission" date="2016-11" db="EMBL/GenBank/DDBJ databases">
        <title>Mixed transmission modes and dynamic genome evolution in an obligate animal-bacterial symbiosis.</title>
        <authorList>
            <person name="Russell S.L."/>
            <person name="Corbett-Detig R.B."/>
            <person name="Cavanaugh C.M."/>
        </authorList>
    </citation>
    <scope>NUCLEOTIDE SEQUENCE [LARGE SCALE GENOMIC DNA]</scope>
    <source>
        <strain evidence="9">MA-KB16</strain>
    </source>
</reference>
<comment type="catalytic activity">
    <reaction evidence="1 7">
        <text>an S-substituted glutathione + H2O = an S-substituted L-cysteinylglycine + L-glutamate</text>
        <dbReference type="Rhea" id="RHEA:59468"/>
        <dbReference type="ChEBI" id="CHEBI:15377"/>
        <dbReference type="ChEBI" id="CHEBI:29985"/>
        <dbReference type="ChEBI" id="CHEBI:90779"/>
        <dbReference type="ChEBI" id="CHEBI:143103"/>
        <dbReference type="EC" id="3.4.19.13"/>
    </reaction>
</comment>
<feature type="signal peptide" evidence="8">
    <location>
        <begin position="1"/>
        <end position="18"/>
    </location>
</feature>
<evidence type="ECO:0000313" key="10">
    <source>
        <dbReference type="Proteomes" id="UP000190962"/>
    </source>
</evidence>
<dbReference type="PANTHER" id="PTHR43199:SF6">
    <property type="entry name" value="GLUTATHIONE HYDROLASE PROENZYME"/>
    <property type="match status" value="1"/>
</dbReference>
<dbReference type="Pfam" id="PF01019">
    <property type="entry name" value="G_glu_transpept"/>
    <property type="match status" value="1"/>
</dbReference>
<dbReference type="Gene3D" id="1.10.246.130">
    <property type="match status" value="1"/>
</dbReference>
<dbReference type="InterPro" id="IPR043138">
    <property type="entry name" value="GGT_lsub"/>
</dbReference>
<dbReference type="Proteomes" id="UP000190962">
    <property type="component" value="Unassembled WGS sequence"/>
</dbReference>
<sequence length="567" mass="60850">MRLLVSLCVLLVSSGISAKEPVAPPVIVNSVAVASAHPYATATGLQILRDGGNAFDAAVAVTAVLAVVEPYSSGLGGGGFYLLHRASDDRQVMLDARETAPLEATRDMYLGEDGKPTSDSLEGPLSAGIPGIPAALAKLAQEYGKLPLKQTLAPAIAFAKAGFEVDAHYQRMASMRLKLLTRDSESARIFLHNKEVPPLGHLVIQRDLAQTLGALAEQGRAGFYGGRIATALVREVRRNGGIWRLQDLSNYRVIEREPISFDYRGWKVTTVAPPSSGGVALATMFNILEPYDLDSLDEVMRTHLIVEAMRLAYRDRAEYLGDSDFVDVPVSKLINKSHAASLRKEWIKEEIATPSDFLPVATAESAKGRDTTHFSILDKEGSRVAATLSINYPFGSGYVAAGTGVLLNDEMDDFSALPGSPNVYGLIGAEANSIAPGKRPLSSMSPAFVENDQRLAILGTPGGSRIITMVLLGALEFMKGGDAHAIVSKPRFHHQYLPDSITYEEDAISEDAHWELGIMGHQFSERMGSYGEENPVYGNMQAVTLDKLTGEVSAASDPRVSGIAGVR</sequence>
<dbReference type="RefSeq" id="WP_078452616.1">
    <property type="nucleotide sequence ID" value="NZ_MPNX01000002.1"/>
</dbReference>
<keyword evidence="7" id="KW-0865">Zymogen</keyword>
<dbReference type="GO" id="GO:0006751">
    <property type="term" value="P:glutathione catabolic process"/>
    <property type="evidence" value="ECO:0007669"/>
    <property type="project" value="UniProtKB-UniRule"/>
</dbReference>
<dbReference type="SUPFAM" id="SSF56235">
    <property type="entry name" value="N-terminal nucleophile aminohydrolases (Ntn hydrolases)"/>
    <property type="match status" value="1"/>
</dbReference>
<dbReference type="InterPro" id="IPR051792">
    <property type="entry name" value="GGT_bact"/>
</dbReference>
<dbReference type="GO" id="GO:0006750">
    <property type="term" value="P:glutathione biosynthetic process"/>
    <property type="evidence" value="ECO:0007669"/>
    <property type="project" value="UniProtKB-KW"/>
</dbReference>
<dbReference type="NCBIfam" id="TIGR00066">
    <property type="entry name" value="g_glut_trans"/>
    <property type="match status" value="1"/>
</dbReference>
<evidence type="ECO:0000313" key="9">
    <source>
        <dbReference type="EMBL" id="OOY35996.1"/>
    </source>
</evidence>